<gene>
    <name evidence="1" type="ORF">CIAN88_00145</name>
</gene>
<dbReference type="Pfam" id="PF00756">
    <property type="entry name" value="Esterase"/>
    <property type="match status" value="1"/>
</dbReference>
<evidence type="ECO:0000313" key="1">
    <source>
        <dbReference type="EMBL" id="KGJ55023.1"/>
    </source>
</evidence>
<comment type="caution">
    <text evidence="1">The sequence shown here is derived from an EMBL/GenBank/DDBJ whole genome shotgun (WGS) entry which is preliminary data.</text>
</comment>
<dbReference type="InterPro" id="IPR029058">
    <property type="entry name" value="AB_hydrolase_fold"/>
</dbReference>
<dbReference type="InterPro" id="IPR000801">
    <property type="entry name" value="Esterase-like"/>
</dbReference>
<dbReference type="Gene3D" id="3.40.50.1820">
    <property type="entry name" value="alpha/beta hydrolase"/>
    <property type="match status" value="1"/>
</dbReference>
<protein>
    <submittedName>
        <fullName evidence="1">Carbohydrate esterase</fullName>
    </submittedName>
</protein>
<sequence>MIEKRDIYIPCFQDMRMLHIYLPEDYEKETRHYPVLYMFDGHNLFYDEDATFGRSWGLKRWLDEHTMPLIVVGVECNHEGNRRLEEFSPYDFSDATVGFIHGQGKELMEWMSSDLKRWIDHAYRTLPGKHHTAIGGSSMGGLMALYAVVHHCDIYSKAAVLSPFIYRLKDELLTEIWACPKLRSHKIYISWGSDEFRTKQQLALASGRILELMRCLEEKEAKVYPNLVFKGRHNEESWEQELDTVLTWLFTE</sequence>
<reference evidence="1 2" key="1">
    <citation type="submission" date="2014-08" db="EMBL/GenBank/DDBJ databases">
        <title>Clostridium innocuum, an unnegligible vancomycin-resistant pathogen causing extra-intestinal infections.</title>
        <authorList>
            <person name="Feng Y."/>
            <person name="Chiu C.-H."/>
        </authorList>
    </citation>
    <scope>NUCLEOTIDE SEQUENCE [LARGE SCALE GENOMIC DNA]</scope>
    <source>
        <strain evidence="1 2">AN88</strain>
    </source>
</reference>
<dbReference type="PANTHER" id="PTHR48098">
    <property type="entry name" value="ENTEROCHELIN ESTERASE-RELATED"/>
    <property type="match status" value="1"/>
</dbReference>
<evidence type="ECO:0000313" key="2">
    <source>
        <dbReference type="Proteomes" id="UP000030008"/>
    </source>
</evidence>
<proteinExistence type="predicted"/>
<organism evidence="1 2">
    <name type="scientific">Clostridium innocuum</name>
    <dbReference type="NCBI Taxonomy" id="1522"/>
    <lineage>
        <taxon>Bacteria</taxon>
        <taxon>Bacillati</taxon>
        <taxon>Bacillota</taxon>
        <taxon>Clostridia</taxon>
        <taxon>Eubacteriales</taxon>
        <taxon>Clostridiaceae</taxon>
        <taxon>Clostridium</taxon>
    </lineage>
</organism>
<dbReference type="PANTHER" id="PTHR48098:SF6">
    <property type="entry name" value="FERRI-BACILLIBACTIN ESTERASE BESA"/>
    <property type="match status" value="1"/>
</dbReference>
<name>A0A099IDI4_CLOIN</name>
<dbReference type="RefSeq" id="WP_044903318.1">
    <property type="nucleotide sequence ID" value="NZ_JAQCQO010000007.1"/>
</dbReference>
<accession>A0A099IDI4</accession>
<dbReference type="EMBL" id="JQIF01000001">
    <property type="protein sequence ID" value="KGJ55023.1"/>
    <property type="molecule type" value="Genomic_DNA"/>
</dbReference>
<dbReference type="InterPro" id="IPR050583">
    <property type="entry name" value="Mycobacterial_A85_antigen"/>
</dbReference>
<dbReference type="Proteomes" id="UP000030008">
    <property type="component" value="Unassembled WGS sequence"/>
</dbReference>
<dbReference type="SUPFAM" id="SSF53474">
    <property type="entry name" value="alpha/beta-Hydrolases"/>
    <property type="match status" value="1"/>
</dbReference>
<dbReference type="AlphaFoldDB" id="A0A099IDI4"/>